<reference evidence="2 3" key="1">
    <citation type="submission" date="2022-02" db="EMBL/GenBank/DDBJ databases">
        <title>Paenibacillus sp. MBLB1776 Whole Genome Shotgun Sequencing.</title>
        <authorList>
            <person name="Hwang C.Y."/>
            <person name="Cho E.-S."/>
            <person name="Seo M.-J."/>
        </authorList>
    </citation>
    <scope>NUCLEOTIDE SEQUENCE [LARGE SCALE GENOMIC DNA]</scope>
    <source>
        <strain evidence="2 3">MBLB1776</strain>
    </source>
</reference>
<feature type="transmembrane region" description="Helical" evidence="1">
    <location>
        <begin position="39"/>
        <end position="57"/>
    </location>
</feature>
<evidence type="ECO:0000256" key="1">
    <source>
        <dbReference type="SAM" id="Phobius"/>
    </source>
</evidence>
<keyword evidence="1" id="KW-1133">Transmembrane helix</keyword>
<dbReference type="Proteomes" id="UP001305702">
    <property type="component" value="Chromosome"/>
</dbReference>
<dbReference type="EMBL" id="CP130318">
    <property type="protein sequence ID" value="WNQ12042.1"/>
    <property type="molecule type" value="Genomic_DNA"/>
</dbReference>
<name>A0AA96RFI3_9BACL</name>
<dbReference type="KEGG" id="paun:MJA45_02985"/>
<keyword evidence="1" id="KW-0472">Membrane</keyword>
<keyword evidence="1" id="KW-0812">Transmembrane</keyword>
<dbReference type="AlphaFoldDB" id="A0AA96RFI3"/>
<sequence>MIYLVLFAGLFLVGWLGLTLIGFTGGSGPFNPNRLRNRVLVAFAQAAVLSLLLALVHPL</sequence>
<keyword evidence="3" id="KW-1185">Reference proteome</keyword>
<organism evidence="2 3">
    <name type="scientific">Paenibacillus aurantius</name>
    <dbReference type="NCBI Taxonomy" id="2918900"/>
    <lineage>
        <taxon>Bacteria</taxon>
        <taxon>Bacillati</taxon>
        <taxon>Bacillota</taxon>
        <taxon>Bacilli</taxon>
        <taxon>Bacillales</taxon>
        <taxon>Paenibacillaceae</taxon>
        <taxon>Paenibacillus</taxon>
    </lineage>
</organism>
<evidence type="ECO:0000313" key="3">
    <source>
        <dbReference type="Proteomes" id="UP001305702"/>
    </source>
</evidence>
<proteinExistence type="predicted"/>
<protein>
    <submittedName>
        <fullName evidence="2">Uncharacterized protein</fullName>
    </submittedName>
</protein>
<accession>A0AA96RFI3</accession>
<dbReference type="RefSeq" id="WP_315605819.1">
    <property type="nucleotide sequence ID" value="NZ_CP130318.1"/>
</dbReference>
<feature type="transmembrane region" description="Helical" evidence="1">
    <location>
        <begin position="6"/>
        <end position="27"/>
    </location>
</feature>
<evidence type="ECO:0000313" key="2">
    <source>
        <dbReference type="EMBL" id="WNQ12042.1"/>
    </source>
</evidence>
<gene>
    <name evidence="2" type="ORF">MJA45_02985</name>
</gene>